<reference evidence="1 2" key="1">
    <citation type="submission" date="2019-12" db="EMBL/GenBank/DDBJ databases">
        <title>Full genome sequence of a Bacillus safensis strain isolated from commercially available natto in Indonesia.</title>
        <authorList>
            <person name="Yoshida M."/>
            <person name="Uomi M."/>
            <person name="Waturangi D."/>
            <person name="Ekaputri J.J."/>
            <person name="Setiamarga D.H.E."/>
        </authorList>
    </citation>
    <scope>NUCLEOTIDE SEQUENCE [LARGE SCALE GENOMIC DNA]</scope>
    <source>
        <strain evidence="1 2">IDN1</strain>
    </source>
</reference>
<sequence>MFNETVYTLNMEWFPSHEAEPEDDDLNPDGTAVIDVNLNTGQIETVIFCHGQNLREEWCHI</sequence>
<dbReference type="EMBL" id="AP021906">
    <property type="protein sequence ID" value="BBP87902.1"/>
    <property type="molecule type" value="Genomic_DNA"/>
</dbReference>
<dbReference type="Proteomes" id="UP000464658">
    <property type="component" value="Chromosome"/>
</dbReference>
<dbReference type="AlphaFoldDB" id="A0A5S9M5B6"/>
<evidence type="ECO:0000313" key="2">
    <source>
        <dbReference type="Proteomes" id="UP000464658"/>
    </source>
</evidence>
<evidence type="ECO:0000313" key="1">
    <source>
        <dbReference type="EMBL" id="BBP87902.1"/>
    </source>
</evidence>
<organism evidence="1 2">
    <name type="scientific">Bacillus safensis</name>
    <dbReference type="NCBI Taxonomy" id="561879"/>
    <lineage>
        <taxon>Bacteria</taxon>
        <taxon>Bacillati</taxon>
        <taxon>Bacillota</taxon>
        <taxon>Bacilli</taxon>
        <taxon>Bacillales</taxon>
        <taxon>Bacillaceae</taxon>
        <taxon>Bacillus</taxon>
    </lineage>
</organism>
<proteinExistence type="predicted"/>
<protein>
    <submittedName>
        <fullName evidence="1">Uncharacterized protein</fullName>
    </submittedName>
</protein>
<name>A0A5S9M5B6_BACIA</name>
<accession>A0A5S9M5B6</accession>
<gene>
    <name evidence="1" type="ORF">BsIDN1_15200</name>
</gene>